<keyword evidence="6" id="KW-0732">Signal</keyword>
<dbReference type="Gene3D" id="2.10.70.10">
    <property type="entry name" value="Complement Module, domain 1"/>
    <property type="match status" value="2"/>
</dbReference>
<dbReference type="SMART" id="SM00020">
    <property type="entry name" value="Tryp_SPc"/>
    <property type="match status" value="1"/>
</dbReference>
<evidence type="ECO:0000313" key="19">
    <source>
        <dbReference type="Proteomes" id="UP000830375"/>
    </source>
</evidence>
<dbReference type="InterPro" id="IPR000859">
    <property type="entry name" value="CUB_dom"/>
</dbReference>
<evidence type="ECO:0000259" key="16">
    <source>
        <dbReference type="PROSITE" id="PS50240"/>
    </source>
</evidence>
<gene>
    <name evidence="18" type="ORF">H4Q32_015655</name>
</gene>
<keyword evidence="5" id="KW-0479">Metal-binding</keyword>
<dbReference type="PANTHER" id="PTHR24255">
    <property type="entry name" value="COMPLEMENT COMPONENT 1, S SUBCOMPONENT-RELATED"/>
    <property type="match status" value="1"/>
</dbReference>
<dbReference type="CDD" id="cd00041">
    <property type="entry name" value="CUB"/>
    <property type="match status" value="2"/>
</dbReference>
<feature type="domain" description="Sushi" evidence="17">
    <location>
        <begin position="399"/>
        <end position="464"/>
    </location>
</feature>
<evidence type="ECO:0000256" key="2">
    <source>
        <dbReference type="ARBA" id="ARBA00022588"/>
    </source>
</evidence>
<dbReference type="SMART" id="SM00032">
    <property type="entry name" value="CCP"/>
    <property type="match status" value="2"/>
</dbReference>
<dbReference type="InterPro" id="IPR018097">
    <property type="entry name" value="EGF_Ca-bd_CS"/>
</dbReference>
<evidence type="ECO:0000259" key="15">
    <source>
        <dbReference type="PROSITE" id="PS01180"/>
    </source>
</evidence>
<dbReference type="InterPro" id="IPR000742">
    <property type="entry name" value="EGF"/>
</dbReference>
<keyword evidence="10" id="KW-0391">Immunity</keyword>
<evidence type="ECO:0000256" key="7">
    <source>
        <dbReference type="ARBA" id="ARBA00022737"/>
    </source>
</evidence>
<dbReference type="InterPro" id="IPR035914">
    <property type="entry name" value="Sperma_CUB_dom_sf"/>
</dbReference>
<keyword evidence="4 18" id="KW-0645">Protease</keyword>
<dbReference type="SUPFAM" id="SSF49854">
    <property type="entry name" value="Spermadhesin, CUB domain"/>
    <property type="match status" value="2"/>
</dbReference>
<dbReference type="PIRSF" id="PIRSF001155">
    <property type="entry name" value="C1r_C1s_MASP"/>
    <property type="match status" value="1"/>
</dbReference>
<dbReference type="Gene3D" id="2.60.120.290">
    <property type="entry name" value="Spermadhesin, CUB domain"/>
    <property type="match status" value="2"/>
</dbReference>
<dbReference type="SUPFAM" id="SSF57535">
    <property type="entry name" value="Complement control module/SCR domain"/>
    <property type="match status" value="1"/>
</dbReference>
<feature type="domain" description="CUB" evidence="15">
    <location>
        <begin position="285"/>
        <end position="397"/>
    </location>
</feature>
<dbReference type="PROSITE" id="PS50923">
    <property type="entry name" value="SUSHI"/>
    <property type="match status" value="2"/>
</dbReference>
<dbReference type="Pfam" id="PF00431">
    <property type="entry name" value="CUB"/>
    <property type="match status" value="2"/>
</dbReference>
<evidence type="ECO:0000256" key="9">
    <source>
        <dbReference type="ARBA" id="ARBA00022825"/>
    </source>
</evidence>
<dbReference type="InterPro" id="IPR043504">
    <property type="entry name" value="Peptidase_S1_PA_chymotrypsin"/>
</dbReference>
<organism evidence="18 19">
    <name type="scientific">Labeo rohita</name>
    <name type="common">Indian major carp</name>
    <name type="synonym">Cyprinus rohita</name>
    <dbReference type="NCBI Taxonomy" id="84645"/>
    <lineage>
        <taxon>Eukaryota</taxon>
        <taxon>Metazoa</taxon>
        <taxon>Chordata</taxon>
        <taxon>Craniata</taxon>
        <taxon>Vertebrata</taxon>
        <taxon>Euteleostomi</taxon>
        <taxon>Actinopterygii</taxon>
        <taxon>Neopterygii</taxon>
        <taxon>Teleostei</taxon>
        <taxon>Ostariophysi</taxon>
        <taxon>Cypriniformes</taxon>
        <taxon>Cyprinidae</taxon>
        <taxon>Labeoninae</taxon>
        <taxon>Labeonini</taxon>
        <taxon>Labeo</taxon>
    </lineage>
</organism>
<keyword evidence="11 13" id="KW-1015">Disulfide bond</keyword>
<evidence type="ECO:0000256" key="4">
    <source>
        <dbReference type="ARBA" id="ARBA00022670"/>
    </source>
</evidence>
<dbReference type="PROSITE" id="PS50240">
    <property type="entry name" value="TRYPSIN_DOM"/>
    <property type="match status" value="1"/>
</dbReference>
<accession>A0ABQ8LI85</accession>
<keyword evidence="8" id="KW-0378">Hydrolase</keyword>
<dbReference type="InterPro" id="IPR033116">
    <property type="entry name" value="TRYPSIN_SER"/>
</dbReference>
<dbReference type="InterPro" id="IPR035976">
    <property type="entry name" value="Sushi/SCR/CCP_sf"/>
</dbReference>
<dbReference type="Pfam" id="PF00084">
    <property type="entry name" value="Sushi"/>
    <property type="match status" value="2"/>
</dbReference>
<keyword evidence="9" id="KW-0720">Serine protease</keyword>
<proteinExistence type="predicted"/>
<dbReference type="InterPro" id="IPR001881">
    <property type="entry name" value="EGF-like_Ca-bd_dom"/>
</dbReference>
<protein>
    <submittedName>
        <fullName evidence="18">Mannan-binding lectin serine protease 2</fullName>
    </submittedName>
</protein>
<feature type="domain" description="Sushi" evidence="17">
    <location>
        <begin position="465"/>
        <end position="529"/>
    </location>
</feature>
<name>A0ABQ8LI85_LABRO</name>
<dbReference type="CDD" id="cd00190">
    <property type="entry name" value="Tryp_SPc"/>
    <property type="match status" value="1"/>
</dbReference>
<evidence type="ECO:0000256" key="6">
    <source>
        <dbReference type="ARBA" id="ARBA00022729"/>
    </source>
</evidence>
<keyword evidence="3 14" id="KW-0768">Sushi</keyword>
<dbReference type="SMART" id="SM00042">
    <property type="entry name" value="CUB"/>
    <property type="match status" value="2"/>
</dbReference>
<dbReference type="SUPFAM" id="SSF57196">
    <property type="entry name" value="EGF/Laminin"/>
    <property type="match status" value="1"/>
</dbReference>
<dbReference type="GO" id="GO:0008233">
    <property type="term" value="F:peptidase activity"/>
    <property type="evidence" value="ECO:0007669"/>
    <property type="project" value="UniProtKB-KW"/>
</dbReference>
<dbReference type="PRINTS" id="PR00722">
    <property type="entry name" value="CHYMOTRYPSIN"/>
</dbReference>
<keyword evidence="2" id="KW-0399">Innate immunity</keyword>
<feature type="domain" description="CUB" evidence="15">
    <location>
        <begin position="120"/>
        <end position="238"/>
    </location>
</feature>
<dbReference type="Pfam" id="PF00089">
    <property type="entry name" value="Trypsin"/>
    <property type="match status" value="1"/>
</dbReference>
<dbReference type="PROSITE" id="PS01187">
    <property type="entry name" value="EGF_CA"/>
    <property type="match status" value="1"/>
</dbReference>
<dbReference type="InterPro" id="IPR000436">
    <property type="entry name" value="Sushi_SCR_CCP_dom"/>
</dbReference>
<evidence type="ECO:0000313" key="18">
    <source>
        <dbReference type="EMBL" id="KAI2649662.1"/>
    </source>
</evidence>
<feature type="disulfide bond" evidence="13">
    <location>
        <begin position="285"/>
        <end position="312"/>
    </location>
</feature>
<evidence type="ECO:0000256" key="14">
    <source>
        <dbReference type="PROSITE-ProRule" id="PRU00302"/>
    </source>
</evidence>
<dbReference type="Gene3D" id="2.40.10.10">
    <property type="entry name" value="Trypsin-like serine proteases"/>
    <property type="match status" value="2"/>
</dbReference>
<evidence type="ECO:0000259" key="17">
    <source>
        <dbReference type="PROSITE" id="PS50923"/>
    </source>
</evidence>
<dbReference type="GO" id="GO:0006508">
    <property type="term" value="P:proteolysis"/>
    <property type="evidence" value="ECO:0007669"/>
    <property type="project" value="UniProtKB-KW"/>
</dbReference>
<keyword evidence="7" id="KW-0677">Repeat</keyword>
<dbReference type="PROSITE" id="PS01186">
    <property type="entry name" value="EGF_2"/>
    <property type="match status" value="1"/>
</dbReference>
<dbReference type="SUPFAM" id="SSF50494">
    <property type="entry name" value="Trypsin-like serine proteases"/>
    <property type="match status" value="1"/>
</dbReference>
<dbReference type="CDD" id="cd00033">
    <property type="entry name" value="CCP"/>
    <property type="match status" value="2"/>
</dbReference>
<dbReference type="PROSITE" id="PS00135">
    <property type="entry name" value="TRYPSIN_SER"/>
    <property type="match status" value="1"/>
</dbReference>
<sequence length="789" mass="87778">MKKGCRMPVTIETLPITEGTSSGGGAESSFKSPYGHFRSLVGLWTFAKSVALTCSSAPVTESQVAMTRNGAQNHFSCVPTTCDLSSRHDDRGQCITPGCHNQHGCFGVSLAFATLLPLALGLQLTGLFGSFTSPNFPNVYPNNQRMVWNITGPEGHRLRLYFTYFSLEPSHRCEYDYVQVFTEANDTVRFCGEAEKNYGDAPKNTVIYSATNTMSVLFRSDYSNEDRFTGFQAFFSAEDIDECLSTVDGEPMCDHYCHNYVGGFYCTCRLGYQLHDDKRHCPAECSGQVFRKRSGELSSPEYPGVYPKMSQCDYTISLMEGFQVTLDFQDIFDVETHPEIPCPYDILKITAGRREYGPFCGKTPPRKIETGTHEVRVTFRSDHSGKNKGWKIKYTSTAQPCPNPVAPRHGRIQPQQSQYIMTDTFNVICDQGYELTLGEDTLPFYQATCLKGGFWNGPMPQCNIVDCGDPEEVCNATVKFTTTKYKSVVKYTCDEFYTMKAGTNGVYTCAHDGYWRDTLGRKIHQICSPICGQPEIKLSKVIGGENAEKKDIPWQVMVRMGQRFIGGASLVSDNWVLTAAHVLKSYADTSNLQLKMGIVKQNDNEAVVGVPQQIFFHPQYHHDNVNFNHDIALIKLEYKVPVSKAVMPVCLPGREERFVLKTDDVGKVSGWGVSNINKPTLSSRNLQYVHLPVTDFEACKAKYDSTMTDKGKLVVTENMICAGTADGGKDSCQGDSGGPFAFLDTQSRSWFIGGIVSWGHGCAQPGYSGVYTKVSNYLSWIEKIMSENS</sequence>
<dbReference type="InterPro" id="IPR001254">
    <property type="entry name" value="Trypsin_dom"/>
</dbReference>
<dbReference type="InterPro" id="IPR024175">
    <property type="entry name" value="Pept_S1A_C1r/C1S/mannan-bd"/>
</dbReference>
<dbReference type="Gene3D" id="2.10.25.10">
    <property type="entry name" value="Laminin"/>
    <property type="match status" value="1"/>
</dbReference>
<dbReference type="EMBL" id="JACTAM010000023">
    <property type="protein sequence ID" value="KAI2649662.1"/>
    <property type="molecule type" value="Genomic_DNA"/>
</dbReference>
<evidence type="ECO:0000256" key="1">
    <source>
        <dbReference type="ARBA" id="ARBA00022536"/>
    </source>
</evidence>
<dbReference type="InterPro" id="IPR009003">
    <property type="entry name" value="Peptidase_S1_PA"/>
</dbReference>
<comment type="caution">
    <text evidence="18">The sequence shown here is derived from an EMBL/GenBank/DDBJ whole genome shotgun (WGS) entry which is preliminary data.</text>
</comment>
<evidence type="ECO:0000256" key="3">
    <source>
        <dbReference type="ARBA" id="ARBA00022659"/>
    </source>
</evidence>
<keyword evidence="1" id="KW-0245">EGF-like domain</keyword>
<keyword evidence="12" id="KW-0379">Hydroxylation</keyword>
<dbReference type="CDD" id="cd00054">
    <property type="entry name" value="EGF_CA"/>
    <property type="match status" value="1"/>
</dbReference>
<evidence type="ECO:0000256" key="11">
    <source>
        <dbReference type="ARBA" id="ARBA00023157"/>
    </source>
</evidence>
<reference evidence="18 19" key="1">
    <citation type="submission" date="2022-01" db="EMBL/GenBank/DDBJ databases">
        <title>A high-quality chromosome-level genome assembly of rohu carp, Labeo rohita.</title>
        <authorList>
            <person name="Arick M.A. II"/>
            <person name="Hsu C.-Y."/>
            <person name="Magbanua Z."/>
            <person name="Pechanova O."/>
            <person name="Grover C."/>
            <person name="Miller E."/>
            <person name="Thrash A."/>
            <person name="Ezzel L."/>
            <person name="Alam S."/>
            <person name="Benzie J."/>
            <person name="Hamilton M."/>
            <person name="Karsi A."/>
            <person name="Lawrence M.L."/>
            <person name="Peterson D.G."/>
        </authorList>
    </citation>
    <scope>NUCLEOTIDE SEQUENCE [LARGE SCALE GENOMIC DNA]</scope>
    <source>
        <strain evidence="19">BAU-BD-2019</strain>
        <tissue evidence="18">Blood</tissue>
    </source>
</reference>
<dbReference type="InterPro" id="IPR001314">
    <property type="entry name" value="Peptidase_S1A"/>
</dbReference>
<dbReference type="Proteomes" id="UP000830375">
    <property type="component" value="Unassembled WGS sequence"/>
</dbReference>
<dbReference type="InterPro" id="IPR049883">
    <property type="entry name" value="NOTCH1_EGF-like"/>
</dbReference>
<evidence type="ECO:0000256" key="13">
    <source>
        <dbReference type="PROSITE-ProRule" id="PRU00059"/>
    </source>
</evidence>
<dbReference type="SMART" id="SM00179">
    <property type="entry name" value="EGF_CA"/>
    <property type="match status" value="1"/>
</dbReference>
<evidence type="ECO:0000256" key="12">
    <source>
        <dbReference type="ARBA" id="ARBA00023278"/>
    </source>
</evidence>
<keyword evidence="19" id="KW-1185">Reference proteome</keyword>
<dbReference type="Pfam" id="PF07645">
    <property type="entry name" value="EGF_CA"/>
    <property type="match status" value="1"/>
</dbReference>
<evidence type="ECO:0000256" key="10">
    <source>
        <dbReference type="ARBA" id="ARBA00022859"/>
    </source>
</evidence>
<feature type="domain" description="Peptidase S1" evidence="16">
    <location>
        <begin position="541"/>
        <end position="786"/>
    </location>
</feature>
<dbReference type="PANTHER" id="PTHR24255:SF10">
    <property type="entry name" value="MANNAN-BINDING LECTIN SERINE PROTEASE 2"/>
    <property type="match status" value="1"/>
</dbReference>
<dbReference type="PROSITE" id="PS01180">
    <property type="entry name" value="CUB"/>
    <property type="match status" value="2"/>
</dbReference>
<evidence type="ECO:0000256" key="8">
    <source>
        <dbReference type="ARBA" id="ARBA00022801"/>
    </source>
</evidence>
<comment type="caution">
    <text evidence="14">Lacks conserved residue(s) required for the propagation of feature annotation.</text>
</comment>
<evidence type="ECO:0000256" key="5">
    <source>
        <dbReference type="ARBA" id="ARBA00022723"/>
    </source>
</evidence>